<dbReference type="OrthoDB" id="5988724at2759"/>
<organism evidence="7 8">
    <name type="scientific">Daphnia galeata</name>
    <dbReference type="NCBI Taxonomy" id="27404"/>
    <lineage>
        <taxon>Eukaryota</taxon>
        <taxon>Metazoa</taxon>
        <taxon>Ecdysozoa</taxon>
        <taxon>Arthropoda</taxon>
        <taxon>Crustacea</taxon>
        <taxon>Branchiopoda</taxon>
        <taxon>Diplostraca</taxon>
        <taxon>Cladocera</taxon>
        <taxon>Anomopoda</taxon>
        <taxon>Daphniidae</taxon>
        <taxon>Daphnia</taxon>
    </lineage>
</organism>
<proteinExistence type="predicted"/>
<dbReference type="Pfam" id="PF00050">
    <property type="entry name" value="Kazal_1"/>
    <property type="match status" value="1"/>
</dbReference>
<reference evidence="7" key="1">
    <citation type="submission" date="2021-11" db="EMBL/GenBank/DDBJ databases">
        <authorList>
            <person name="Schell T."/>
        </authorList>
    </citation>
    <scope>NUCLEOTIDE SEQUENCE</scope>
    <source>
        <strain evidence="7">M5</strain>
    </source>
</reference>
<evidence type="ECO:0000313" key="8">
    <source>
        <dbReference type="Proteomes" id="UP000789390"/>
    </source>
</evidence>
<dbReference type="Proteomes" id="UP000789390">
    <property type="component" value="Unassembled WGS sequence"/>
</dbReference>
<feature type="chain" id="PRO_5035184134" description="Kazal-like domain-containing protein" evidence="5">
    <location>
        <begin position="30"/>
        <end position="150"/>
    </location>
</feature>
<comment type="subcellular location">
    <subcellularLocation>
        <location evidence="1">Secreted</location>
    </subcellularLocation>
</comment>
<comment type="caution">
    <text evidence="7">The sequence shown here is derived from an EMBL/GenBank/DDBJ whole genome shotgun (WGS) entry which is preliminary data.</text>
</comment>
<evidence type="ECO:0000256" key="2">
    <source>
        <dbReference type="ARBA" id="ARBA00022525"/>
    </source>
</evidence>
<dbReference type="Gene3D" id="3.30.60.30">
    <property type="match status" value="2"/>
</dbReference>
<dbReference type="PANTHER" id="PTHR21312:SF28">
    <property type="entry name" value="OVOINHIBITOR-RELATED"/>
    <property type="match status" value="1"/>
</dbReference>
<keyword evidence="2" id="KW-0964">Secreted</keyword>
<keyword evidence="5" id="KW-0732">Signal</keyword>
<dbReference type="SUPFAM" id="SSF100895">
    <property type="entry name" value="Kazal-type serine protease inhibitors"/>
    <property type="match status" value="2"/>
</dbReference>
<evidence type="ECO:0000256" key="4">
    <source>
        <dbReference type="ARBA" id="ARBA00023157"/>
    </source>
</evidence>
<dbReference type="PANTHER" id="PTHR21312">
    <property type="entry name" value="SERINE PROTEASE INHIBITOR"/>
    <property type="match status" value="1"/>
</dbReference>
<dbReference type="AlphaFoldDB" id="A0A8J2RZC6"/>
<name>A0A8J2RZC6_9CRUS</name>
<evidence type="ECO:0000256" key="1">
    <source>
        <dbReference type="ARBA" id="ARBA00004613"/>
    </source>
</evidence>
<dbReference type="GO" id="GO:0005576">
    <property type="term" value="C:extracellular region"/>
    <property type="evidence" value="ECO:0007669"/>
    <property type="project" value="UniProtKB-SubCell"/>
</dbReference>
<dbReference type="GO" id="GO:0030414">
    <property type="term" value="F:peptidase inhibitor activity"/>
    <property type="evidence" value="ECO:0007669"/>
    <property type="project" value="UniProtKB-KW"/>
</dbReference>
<dbReference type="EMBL" id="CAKKLH010000314">
    <property type="protein sequence ID" value="CAH0111525.1"/>
    <property type="molecule type" value="Genomic_DNA"/>
</dbReference>
<gene>
    <name evidence="7" type="ORF">DGAL_LOCUS15172</name>
</gene>
<feature type="signal peptide" evidence="5">
    <location>
        <begin position="1"/>
        <end position="29"/>
    </location>
</feature>
<keyword evidence="8" id="KW-1185">Reference proteome</keyword>
<evidence type="ECO:0000259" key="6">
    <source>
        <dbReference type="PROSITE" id="PS51465"/>
    </source>
</evidence>
<protein>
    <recommendedName>
        <fullName evidence="6">Kazal-like domain-containing protein</fullName>
    </recommendedName>
</protein>
<evidence type="ECO:0000256" key="3">
    <source>
        <dbReference type="ARBA" id="ARBA00022690"/>
    </source>
</evidence>
<dbReference type="InterPro" id="IPR036058">
    <property type="entry name" value="Kazal_dom_sf"/>
</dbReference>
<accession>A0A8J2RZC6</accession>
<dbReference type="PROSITE" id="PS51465">
    <property type="entry name" value="KAZAL_2"/>
    <property type="match status" value="1"/>
</dbReference>
<keyword evidence="4" id="KW-1015">Disulfide bond</keyword>
<dbReference type="InterPro" id="IPR002350">
    <property type="entry name" value="Kazal_dom"/>
</dbReference>
<sequence length="150" mass="16254">MSPVVLMKYLGSTTLLVAFALCTLSDSLGVQGKSLSAEPRRCEIGCLDIYEPLCGTDGKTYPNSCTLFMANNCDDTSPDRIRKAYDGECKAVDYPDRPTCIQEVLKDCISAQVLVCGDDGNVYGDFCQLKAKNKCDGTAIGSHICTERDD</sequence>
<feature type="domain" description="Kazal-like" evidence="6">
    <location>
        <begin position="36"/>
        <end position="91"/>
    </location>
</feature>
<evidence type="ECO:0000313" key="7">
    <source>
        <dbReference type="EMBL" id="CAH0111525.1"/>
    </source>
</evidence>
<keyword evidence="3" id="KW-0646">Protease inhibitor</keyword>
<evidence type="ECO:0000256" key="5">
    <source>
        <dbReference type="SAM" id="SignalP"/>
    </source>
</evidence>
<dbReference type="SMART" id="SM00280">
    <property type="entry name" value="KAZAL"/>
    <property type="match status" value="1"/>
</dbReference>
<dbReference type="Pfam" id="PF07648">
    <property type="entry name" value="Kazal_2"/>
    <property type="match status" value="1"/>
</dbReference>